<reference evidence="1 2" key="1">
    <citation type="submission" date="2019-09" db="EMBL/GenBank/DDBJ databases">
        <title>Isolation and complete genome sequencing of Methylocystis species.</title>
        <authorList>
            <person name="Rumah B.L."/>
            <person name="Stead C.E."/>
            <person name="Stevens B.C."/>
            <person name="Minton N.P."/>
            <person name="Grosse-Honebrink A."/>
            <person name="Zhang Y."/>
        </authorList>
    </citation>
    <scope>NUCLEOTIDE SEQUENCE [LARGE SCALE GENOMIC DNA]</scope>
    <source>
        <strain evidence="1 2">BRCS2</strain>
    </source>
</reference>
<organism evidence="1 2">
    <name type="scientific">Methylocystis parvus</name>
    <dbReference type="NCBI Taxonomy" id="134"/>
    <lineage>
        <taxon>Bacteria</taxon>
        <taxon>Pseudomonadati</taxon>
        <taxon>Pseudomonadota</taxon>
        <taxon>Alphaproteobacteria</taxon>
        <taxon>Hyphomicrobiales</taxon>
        <taxon>Methylocystaceae</taxon>
        <taxon>Methylocystis</taxon>
    </lineage>
</organism>
<dbReference type="Proteomes" id="UP000422569">
    <property type="component" value="Chromosome"/>
</dbReference>
<gene>
    <name evidence="1" type="ORF">F7D14_02270</name>
</gene>
<dbReference type="KEGG" id="mpar:F7D14_02270"/>
<evidence type="ECO:0000313" key="2">
    <source>
        <dbReference type="Proteomes" id="UP000422569"/>
    </source>
</evidence>
<accession>A0A6B8M502</accession>
<keyword evidence="2" id="KW-1185">Reference proteome</keyword>
<evidence type="ECO:0000313" key="1">
    <source>
        <dbReference type="EMBL" id="QGM96423.1"/>
    </source>
</evidence>
<sequence length="80" mass="8652">MTIRLYGTVKDTGLVREAEFGRRLAELALCCRGLEFAIDDFCAETGNAAARRLAALAARVAEQAERLARAAAAEIEEPLN</sequence>
<name>A0A6B8M502_9HYPH</name>
<dbReference type="AlphaFoldDB" id="A0A6B8M502"/>
<dbReference type="EMBL" id="CP044331">
    <property type="protein sequence ID" value="QGM96423.1"/>
    <property type="molecule type" value="Genomic_DNA"/>
</dbReference>
<dbReference type="RefSeq" id="WP_016921828.1">
    <property type="nucleotide sequence ID" value="NZ_CP044331.1"/>
</dbReference>
<proteinExistence type="predicted"/>
<protein>
    <submittedName>
        <fullName evidence="1">Uncharacterized protein</fullName>
    </submittedName>
</protein>